<dbReference type="GO" id="GO:0006086">
    <property type="term" value="P:pyruvate decarboxylation to acetyl-CoA"/>
    <property type="evidence" value="ECO:0007669"/>
    <property type="project" value="InterPro"/>
</dbReference>
<dbReference type="GO" id="GO:0005739">
    <property type="term" value="C:mitochondrion"/>
    <property type="evidence" value="ECO:0007669"/>
    <property type="project" value="TreeGrafter"/>
</dbReference>
<accession>A0A485KWZ5</accession>
<keyword evidence="2 3" id="KW-0450">Lipoyl</keyword>
<dbReference type="PANTHER" id="PTHR23151:SF90">
    <property type="entry name" value="DIHYDROLIPOYLLYSINE-RESIDUE ACETYLTRANSFERASE COMPONENT OF PYRUVATE DEHYDROGENASE COMPLEX, MITOCHONDRIAL-RELATED"/>
    <property type="match status" value="1"/>
</dbReference>
<dbReference type="GO" id="GO:0016746">
    <property type="term" value="F:acyltransferase activity"/>
    <property type="evidence" value="ECO:0007669"/>
    <property type="project" value="UniProtKB-KW"/>
</dbReference>
<dbReference type="InterPro" id="IPR011053">
    <property type="entry name" value="Single_hybrid_motif"/>
</dbReference>
<comment type="cofactor">
    <cofactor evidence="3">
        <name>(R)-lipoate</name>
        <dbReference type="ChEBI" id="CHEBI:83088"/>
    </cofactor>
</comment>
<dbReference type="EMBL" id="CAADRA010005434">
    <property type="protein sequence ID" value="VFT89814.1"/>
    <property type="molecule type" value="Genomic_DNA"/>
</dbReference>
<dbReference type="SUPFAM" id="SSF52777">
    <property type="entry name" value="CoA-dependent acyltransferases"/>
    <property type="match status" value="1"/>
</dbReference>
<dbReference type="InterPro" id="IPR001078">
    <property type="entry name" value="2-oxoacid_DH_actylTfrase"/>
</dbReference>
<evidence type="ECO:0000313" key="6">
    <source>
        <dbReference type="EMBL" id="VFT89814.1"/>
    </source>
</evidence>
<dbReference type="Pfam" id="PF00364">
    <property type="entry name" value="Biotin_lipoyl"/>
    <property type="match status" value="1"/>
</dbReference>
<gene>
    <name evidence="6" type="primary">Aste57867_12968</name>
    <name evidence="5" type="ORF">As57867_012920</name>
    <name evidence="6" type="ORF">ASTE57867_12968</name>
</gene>
<dbReference type="GO" id="GO:0045254">
    <property type="term" value="C:pyruvate dehydrogenase complex"/>
    <property type="evidence" value="ECO:0007669"/>
    <property type="project" value="InterPro"/>
</dbReference>
<dbReference type="SUPFAM" id="SSF51230">
    <property type="entry name" value="Single hybrid motif"/>
    <property type="match status" value="1"/>
</dbReference>
<dbReference type="EMBL" id="VJMH01005413">
    <property type="protein sequence ID" value="KAF0696270.1"/>
    <property type="molecule type" value="Genomic_DNA"/>
</dbReference>
<reference evidence="5" key="2">
    <citation type="submission" date="2019-06" db="EMBL/GenBank/DDBJ databases">
        <title>Genomics analysis of Aphanomyces spp. identifies a new class of oomycete effector associated with host adaptation.</title>
        <authorList>
            <person name="Gaulin E."/>
        </authorList>
    </citation>
    <scope>NUCLEOTIDE SEQUENCE</scope>
    <source>
        <strain evidence="5">CBS 578.67</strain>
    </source>
</reference>
<dbReference type="Gene3D" id="3.30.559.10">
    <property type="entry name" value="Chloramphenicol acetyltransferase-like domain"/>
    <property type="match status" value="1"/>
</dbReference>
<dbReference type="PROSITE" id="PS50968">
    <property type="entry name" value="BIOTINYL_LIPOYL"/>
    <property type="match status" value="1"/>
</dbReference>
<keyword evidence="3" id="KW-0012">Acyltransferase</keyword>
<organism evidence="6 7">
    <name type="scientific">Aphanomyces stellatus</name>
    <dbReference type="NCBI Taxonomy" id="120398"/>
    <lineage>
        <taxon>Eukaryota</taxon>
        <taxon>Sar</taxon>
        <taxon>Stramenopiles</taxon>
        <taxon>Oomycota</taxon>
        <taxon>Saprolegniomycetes</taxon>
        <taxon>Saprolegniales</taxon>
        <taxon>Verrucalvaceae</taxon>
        <taxon>Aphanomyces</taxon>
    </lineage>
</organism>
<evidence type="ECO:0000259" key="4">
    <source>
        <dbReference type="PROSITE" id="PS50968"/>
    </source>
</evidence>
<dbReference type="InterPro" id="IPR045257">
    <property type="entry name" value="E2/Pdx1"/>
</dbReference>
<keyword evidence="7" id="KW-1185">Reference proteome</keyword>
<dbReference type="Proteomes" id="UP000332933">
    <property type="component" value="Unassembled WGS sequence"/>
</dbReference>
<dbReference type="Gene3D" id="2.40.50.100">
    <property type="match status" value="1"/>
</dbReference>
<dbReference type="PANTHER" id="PTHR23151">
    <property type="entry name" value="DIHYDROLIPOAMIDE ACETYL/SUCCINYL-TRANSFERASE-RELATED"/>
    <property type="match status" value="1"/>
</dbReference>
<dbReference type="FunFam" id="2.40.50.100:FF:000010">
    <property type="entry name" value="Acetyltransferase component of pyruvate dehydrogenase complex"/>
    <property type="match status" value="1"/>
</dbReference>
<dbReference type="OrthoDB" id="537444at2759"/>
<dbReference type="Pfam" id="PF00198">
    <property type="entry name" value="2-oxoacid_dh"/>
    <property type="match status" value="1"/>
</dbReference>
<dbReference type="InterPro" id="IPR023213">
    <property type="entry name" value="CAT-like_dom_sf"/>
</dbReference>
<comment type="similarity">
    <text evidence="1 3">Belongs to the 2-oxoacid dehydrogenase family.</text>
</comment>
<evidence type="ECO:0000313" key="7">
    <source>
        <dbReference type="Proteomes" id="UP000332933"/>
    </source>
</evidence>
<keyword evidence="3" id="KW-0808">Transferase</keyword>
<evidence type="ECO:0000256" key="3">
    <source>
        <dbReference type="RuleBase" id="RU003423"/>
    </source>
</evidence>
<dbReference type="EC" id="2.3.1.-" evidence="3"/>
<protein>
    <recommendedName>
        <fullName evidence="3">Dihydrolipoamide acetyltransferase component of pyruvate dehydrogenase complex</fullName>
        <ecNumber evidence="3">2.3.1.-</ecNumber>
    </recommendedName>
</protein>
<evidence type="ECO:0000313" key="5">
    <source>
        <dbReference type="EMBL" id="KAF0696270.1"/>
    </source>
</evidence>
<dbReference type="InterPro" id="IPR000089">
    <property type="entry name" value="Biotin_lipoyl"/>
</dbReference>
<name>A0A485KWZ5_9STRA</name>
<evidence type="ECO:0000256" key="2">
    <source>
        <dbReference type="ARBA" id="ARBA00022823"/>
    </source>
</evidence>
<dbReference type="CDD" id="cd06849">
    <property type="entry name" value="lipoyl_domain"/>
    <property type="match status" value="1"/>
</dbReference>
<reference evidence="6 7" key="1">
    <citation type="submission" date="2019-03" db="EMBL/GenBank/DDBJ databases">
        <authorList>
            <person name="Gaulin E."/>
            <person name="Dumas B."/>
        </authorList>
    </citation>
    <scope>NUCLEOTIDE SEQUENCE [LARGE SCALE GENOMIC DNA]</scope>
    <source>
        <strain evidence="6">CBS 568.67</strain>
    </source>
</reference>
<feature type="domain" description="Lipoyl-binding" evidence="4">
    <location>
        <begin position="33"/>
        <end position="108"/>
    </location>
</feature>
<dbReference type="AlphaFoldDB" id="A0A485KWZ5"/>
<sequence>MLRLALAQPAIHLAHRARWCARRAPFSSLPEGVTQLLMPALSPTMESGTIAAWLKKEGELASAGDVICQVETDKAVVDYEMQDDAFLAKIIVPQGTSVDVGTILAYTVEDQEAFDVLVSSGDIAKLTGQAAAPVAAAVAAPTPAPAAAASVPVASHHRTPRIKFLGKRSLLPDHAHAAPVAPAAAAATPAKPAAPAVATPVSSGDFTDLPLSNMRKIIAKRLTASKVTVPHAYASIDCEIDAIMALRKRLKNQHGVNVSLNDFLLKSVACALRDVPEANCGWDPKSNSVVPNASVDISVAVATDAGLITPIVPQVQGLGLTAINSTFKELVGRARANKLKPEEFQGGSFTVSNLGGFGIDSFTAVINPPQACIMAVGRGRTEFVVPTDETQPPRKVTLLNVTVSADRRVVDDVIAGQFLQSFKKYMEEPDLILL</sequence>
<proteinExistence type="inferred from homology"/>
<evidence type="ECO:0000256" key="1">
    <source>
        <dbReference type="ARBA" id="ARBA00007317"/>
    </source>
</evidence>